<dbReference type="OrthoDB" id="5342093at2759"/>
<dbReference type="Proteomes" id="UP000800092">
    <property type="component" value="Unassembled WGS sequence"/>
</dbReference>
<accession>A0A6A6HLS6</accession>
<proteinExistence type="predicted"/>
<keyword evidence="4" id="KW-1185">Reference proteome</keyword>
<reference evidence="3" key="1">
    <citation type="journal article" date="2020" name="Stud. Mycol.">
        <title>101 Dothideomycetes genomes: a test case for predicting lifestyles and emergence of pathogens.</title>
        <authorList>
            <person name="Haridas S."/>
            <person name="Albert R."/>
            <person name="Binder M."/>
            <person name="Bloem J."/>
            <person name="Labutti K."/>
            <person name="Salamov A."/>
            <person name="Andreopoulos B."/>
            <person name="Baker S."/>
            <person name="Barry K."/>
            <person name="Bills G."/>
            <person name="Bluhm B."/>
            <person name="Cannon C."/>
            <person name="Castanera R."/>
            <person name="Culley D."/>
            <person name="Daum C."/>
            <person name="Ezra D."/>
            <person name="Gonzalez J."/>
            <person name="Henrissat B."/>
            <person name="Kuo A."/>
            <person name="Liang C."/>
            <person name="Lipzen A."/>
            <person name="Lutzoni F."/>
            <person name="Magnuson J."/>
            <person name="Mondo S."/>
            <person name="Nolan M."/>
            <person name="Ohm R."/>
            <person name="Pangilinan J."/>
            <person name="Park H.-J."/>
            <person name="Ramirez L."/>
            <person name="Alfaro M."/>
            <person name="Sun H."/>
            <person name="Tritt A."/>
            <person name="Yoshinaga Y."/>
            <person name="Zwiers L.-H."/>
            <person name="Turgeon B."/>
            <person name="Goodwin S."/>
            <person name="Spatafora J."/>
            <person name="Crous P."/>
            <person name="Grigoriev I."/>
        </authorList>
    </citation>
    <scope>NUCLEOTIDE SEQUENCE</scope>
    <source>
        <strain evidence="3">Tuck. ex Michener</strain>
    </source>
</reference>
<name>A0A6A6HLS6_VIRVR</name>
<dbReference type="PANTHER" id="PTHR34502">
    <property type="entry name" value="DUF6594 DOMAIN-CONTAINING PROTEIN-RELATED"/>
    <property type="match status" value="1"/>
</dbReference>
<evidence type="ECO:0000313" key="3">
    <source>
        <dbReference type="EMBL" id="KAF2238503.1"/>
    </source>
</evidence>
<dbReference type="InterPro" id="IPR046529">
    <property type="entry name" value="DUF6594"/>
</dbReference>
<feature type="transmembrane region" description="Helical" evidence="1">
    <location>
        <begin position="230"/>
        <end position="248"/>
    </location>
</feature>
<protein>
    <recommendedName>
        <fullName evidence="2">DUF6594 domain-containing protein</fullName>
    </recommendedName>
</protein>
<dbReference type="Pfam" id="PF20237">
    <property type="entry name" value="DUF6594"/>
    <property type="match status" value="1"/>
</dbReference>
<sequence length="279" mass="31354">MEGYAKIAQLMGAYPEFAIFRRFRTLNMQNLLYLQAELMHLETELAIIASDDNKHASRQAYPHDWWSMAHGQGESDNKQREVVLKIQEKLEKYNDALLKLSAVSDLPGPADHDLQFFRSWYERPKMGAFPLYGLDRNAWSLENEHDLTAVMARKAPDSFSHWFTDTLIPMFHQLVGEKIKSPISDKLGEGLYEYNEKTLKVVARVISTVVASVLPLCSVVILYIVKANGVRLGIIIALSACFSLALALMTNARQIEIFSATSAFAAVNVVYLTNGVPAN</sequence>
<dbReference type="AlphaFoldDB" id="A0A6A6HLS6"/>
<keyword evidence="1" id="KW-0812">Transmembrane</keyword>
<keyword evidence="1" id="KW-0472">Membrane</keyword>
<feature type="transmembrane region" description="Helical" evidence="1">
    <location>
        <begin position="201"/>
        <end position="224"/>
    </location>
</feature>
<feature type="transmembrane region" description="Helical" evidence="1">
    <location>
        <begin position="255"/>
        <end position="273"/>
    </location>
</feature>
<keyword evidence="1" id="KW-1133">Transmembrane helix</keyword>
<dbReference type="PANTHER" id="PTHR34502:SF5">
    <property type="entry name" value="DUF6594 DOMAIN-CONTAINING PROTEIN"/>
    <property type="match status" value="1"/>
</dbReference>
<feature type="domain" description="DUF6594" evidence="2">
    <location>
        <begin position="4"/>
        <end position="269"/>
    </location>
</feature>
<evidence type="ECO:0000313" key="4">
    <source>
        <dbReference type="Proteomes" id="UP000800092"/>
    </source>
</evidence>
<gene>
    <name evidence="3" type="ORF">EV356DRAFT_557239</name>
</gene>
<dbReference type="EMBL" id="ML991775">
    <property type="protein sequence ID" value="KAF2238503.1"/>
    <property type="molecule type" value="Genomic_DNA"/>
</dbReference>
<evidence type="ECO:0000259" key="2">
    <source>
        <dbReference type="Pfam" id="PF20237"/>
    </source>
</evidence>
<organism evidence="3 4">
    <name type="scientific">Viridothelium virens</name>
    <name type="common">Speckled blister lichen</name>
    <name type="synonym">Trypethelium virens</name>
    <dbReference type="NCBI Taxonomy" id="1048519"/>
    <lineage>
        <taxon>Eukaryota</taxon>
        <taxon>Fungi</taxon>
        <taxon>Dikarya</taxon>
        <taxon>Ascomycota</taxon>
        <taxon>Pezizomycotina</taxon>
        <taxon>Dothideomycetes</taxon>
        <taxon>Dothideomycetes incertae sedis</taxon>
        <taxon>Trypetheliales</taxon>
        <taxon>Trypetheliaceae</taxon>
        <taxon>Viridothelium</taxon>
    </lineage>
</organism>
<evidence type="ECO:0000256" key="1">
    <source>
        <dbReference type="SAM" id="Phobius"/>
    </source>
</evidence>